<dbReference type="EMBL" id="CP096829">
    <property type="protein sequence ID" value="UPZ16910.1"/>
    <property type="molecule type" value="Genomic_DNA"/>
</dbReference>
<feature type="transmembrane region" description="Helical" evidence="1">
    <location>
        <begin position="389"/>
        <end position="408"/>
    </location>
</feature>
<evidence type="ECO:0000313" key="3">
    <source>
        <dbReference type="Proteomes" id="UP000829998"/>
    </source>
</evidence>
<keyword evidence="1" id="KW-0472">Membrane</keyword>
<keyword evidence="1" id="KW-1133">Transmembrane helix</keyword>
<proteinExistence type="predicted"/>
<sequence>MSYMKPFSYDDFLTYKIQEGDTPESVAEKLDIDLYALRSYHNRYCESVEDCIGPTFPRHLKFLIIQSQEEKEKIEAHREPIHFSTQNFKLPFLPSHLNKRYLAMYDIEKGSEKNSIKEEIDVKWLATDKNGYSLIEIDRKALFVNENYEKSMADELAEKTAKVFYPIDVIVDSNGKCIDINNFDEIRERWNDVKKEVLKEFEGEIVEERLKAFELKLDDNDIIRESFLNDWFLRAFFNGLNVEYKESLTIKNVIGFPISKKIGEVKFEVEQTIMPKVDQYNLVNITQKGVLVDERSKNDFENNLLFPYDSLEENKSEQLEAIYEAYYFLNPNTNTVESLFLECEIKLDIPQKIAITISGLEETGKLILDGKIKLHVPMQKKEPSLFREFFWIIVLIVTLLSVLIWIFLKLQKHNYE</sequence>
<protein>
    <submittedName>
        <fullName evidence="2">Uncharacterized protein</fullName>
    </submittedName>
</protein>
<dbReference type="RefSeq" id="WP_248728966.1">
    <property type="nucleotide sequence ID" value="NZ_CP096829.1"/>
</dbReference>
<gene>
    <name evidence="2" type="ORF">M0M44_06080</name>
</gene>
<organism evidence="2 3">
    <name type="scientific">Flavobacterium humidisoli</name>
    <dbReference type="NCBI Taxonomy" id="2937442"/>
    <lineage>
        <taxon>Bacteria</taxon>
        <taxon>Pseudomonadati</taxon>
        <taxon>Bacteroidota</taxon>
        <taxon>Flavobacteriia</taxon>
        <taxon>Flavobacteriales</taxon>
        <taxon>Flavobacteriaceae</taxon>
        <taxon>Flavobacterium</taxon>
    </lineage>
</organism>
<name>A0ABY4LUZ3_9FLAO</name>
<evidence type="ECO:0000313" key="2">
    <source>
        <dbReference type="EMBL" id="UPZ16910.1"/>
    </source>
</evidence>
<keyword evidence="3" id="KW-1185">Reference proteome</keyword>
<accession>A0ABY4LUZ3</accession>
<dbReference type="Proteomes" id="UP000829998">
    <property type="component" value="Chromosome"/>
</dbReference>
<keyword evidence="1" id="KW-0812">Transmembrane</keyword>
<evidence type="ECO:0000256" key="1">
    <source>
        <dbReference type="SAM" id="Phobius"/>
    </source>
</evidence>
<reference evidence="2 3" key="1">
    <citation type="submission" date="2022-04" db="EMBL/GenBank/DDBJ databases">
        <authorList>
            <person name="Ra J.-S."/>
            <person name="Kim S.-B."/>
        </authorList>
    </citation>
    <scope>NUCLEOTIDE SEQUENCE [LARGE SCALE GENOMIC DNA]</scope>
    <source>
        <strain evidence="2 3">MMS21-Er5</strain>
    </source>
</reference>